<evidence type="ECO:0000256" key="4">
    <source>
        <dbReference type="ARBA" id="ARBA00022958"/>
    </source>
</evidence>
<organism evidence="9 10">
    <name type="scientific">Blautia ammoniilytica</name>
    <dbReference type="NCBI Taxonomy" id="2981782"/>
    <lineage>
        <taxon>Bacteria</taxon>
        <taxon>Bacillati</taxon>
        <taxon>Bacillota</taxon>
        <taxon>Clostridia</taxon>
        <taxon>Lachnospirales</taxon>
        <taxon>Lachnospiraceae</taxon>
        <taxon>Blautia</taxon>
    </lineage>
</organism>
<name>A0ABT2TU37_9FIRM</name>
<dbReference type="PROSITE" id="PS51201">
    <property type="entry name" value="RCK_N"/>
    <property type="match status" value="2"/>
</dbReference>
<dbReference type="InterPro" id="IPR006036">
    <property type="entry name" value="K_uptake_TrkA"/>
</dbReference>
<keyword evidence="5" id="KW-0520">NAD</keyword>
<dbReference type="InterPro" id="IPR050721">
    <property type="entry name" value="Trk_Ktr_HKT_K-transport"/>
</dbReference>
<evidence type="ECO:0000256" key="2">
    <source>
        <dbReference type="ARBA" id="ARBA00022448"/>
    </source>
</evidence>
<dbReference type="Pfam" id="PF02254">
    <property type="entry name" value="TrkA_N"/>
    <property type="match status" value="2"/>
</dbReference>
<dbReference type="SUPFAM" id="SSF51735">
    <property type="entry name" value="NAD(P)-binding Rossmann-fold domains"/>
    <property type="match status" value="2"/>
</dbReference>
<dbReference type="SUPFAM" id="SSF116726">
    <property type="entry name" value="TrkA C-terminal domain-like"/>
    <property type="match status" value="2"/>
</dbReference>
<keyword evidence="4" id="KW-0630">Potassium</keyword>
<proteinExistence type="predicted"/>
<dbReference type="Proteomes" id="UP001652409">
    <property type="component" value="Unassembled WGS sequence"/>
</dbReference>
<comment type="caution">
    <text evidence="9">The sequence shown here is derived from an EMBL/GenBank/DDBJ whole genome shotgun (WGS) entry which is preliminary data.</text>
</comment>
<keyword evidence="3" id="KW-0633">Potassium transport</keyword>
<dbReference type="NCBIfam" id="NF007041">
    <property type="entry name" value="PRK09496.3-4"/>
    <property type="match status" value="1"/>
</dbReference>
<feature type="domain" description="RCK C-terminal" evidence="8">
    <location>
        <begin position="140"/>
        <end position="224"/>
    </location>
</feature>
<dbReference type="PRINTS" id="PR00335">
    <property type="entry name" value="KUPTAKETRKA"/>
</dbReference>
<evidence type="ECO:0000313" key="10">
    <source>
        <dbReference type="Proteomes" id="UP001652409"/>
    </source>
</evidence>
<dbReference type="InterPro" id="IPR006037">
    <property type="entry name" value="RCK_C"/>
</dbReference>
<feature type="domain" description="RCK N-terminal" evidence="7">
    <location>
        <begin position="228"/>
        <end position="356"/>
    </location>
</feature>
<dbReference type="InterPro" id="IPR036291">
    <property type="entry name" value="NAD(P)-bd_dom_sf"/>
</dbReference>
<dbReference type="NCBIfam" id="NF007033">
    <property type="entry name" value="PRK09496.1-5"/>
    <property type="match status" value="1"/>
</dbReference>
<dbReference type="NCBIfam" id="NF007039">
    <property type="entry name" value="PRK09496.3-2"/>
    <property type="match status" value="1"/>
</dbReference>
<evidence type="ECO:0000256" key="5">
    <source>
        <dbReference type="ARBA" id="ARBA00023027"/>
    </source>
</evidence>
<evidence type="ECO:0000256" key="6">
    <source>
        <dbReference type="ARBA" id="ARBA00023065"/>
    </source>
</evidence>
<feature type="domain" description="RCK N-terminal" evidence="7">
    <location>
        <begin position="1"/>
        <end position="120"/>
    </location>
</feature>
<dbReference type="Gene3D" id="3.40.50.720">
    <property type="entry name" value="NAD(P)-binding Rossmann-like Domain"/>
    <property type="match status" value="2"/>
</dbReference>
<evidence type="ECO:0000256" key="3">
    <source>
        <dbReference type="ARBA" id="ARBA00022538"/>
    </source>
</evidence>
<reference evidence="9 10" key="1">
    <citation type="journal article" date="2021" name="ISME Commun">
        <title>Automated analysis of genomic sequences facilitates high-throughput and comprehensive description of bacteria.</title>
        <authorList>
            <person name="Hitch T.C.A."/>
        </authorList>
    </citation>
    <scope>NUCLEOTIDE SEQUENCE [LARGE SCALE GENOMIC DNA]</scope>
    <source>
        <strain evidence="9 10">Sanger_23</strain>
    </source>
</reference>
<protein>
    <recommendedName>
        <fullName evidence="1">Trk system potassium uptake protein TrkA</fullName>
    </recommendedName>
</protein>
<dbReference type="RefSeq" id="WP_158421554.1">
    <property type="nucleotide sequence ID" value="NZ_JAOQJL010000015.1"/>
</dbReference>
<evidence type="ECO:0000259" key="7">
    <source>
        <dbReference type="PROSITE" id="PS51201"/>
    </source>
</evidence>
<evidence type="ECO:0000256" key="1">
    <source>
        <dbReference type="ARBA" id="ARBA00017378"/>
    </source>
</evidence>
<gene>
    <name evidence="9" type="primary">trkA</name>
    <name evidence="9" type="ORF">OCV61_09255</name>
</gene>
<dbReference type="PANTHER" id="PTHR43833">
    <property type="entry name" value="POTASSIUM CHANNEL PROTEIN 2-RELATED-RELATED"/>
    <property type="match status" value="1"/>
</dbReference>
<dbReference type="InterPro" id="IPR036721">
    <property type="entry name" value="RCK_C_sf"/>
</dbReference>
<dbReference type="InterPro" id="IPR003148">
    <property type="entry name" value="RCK_N"/>
</dbReference>
<dbReference type="NCBIfam" id="NF007031">
    <property type="entry name" value="PRK09496.1-2"/>
    <property type="match status" value="1"/>
</dbReference>
<evidence type="ECO:0000313" key="9">
    <source>
        <dbReference type="EMBL" id="MCU6765597.1"/>
    </source>
</evidence>
<keyword evidence="6" id="KW-0406">Ion transport</keyword>
<dbReference type="Gene3D" id="3.30.70.1450">
    <property type="entry name" value="Regulator of K+ conductance, C-terminal domain"/>
    <property type="match status" value="2"/>
</dbReference>
<dbReference type="EMBL" id="JAOQJL010000015">
    <property type="protein sequence ID" value="MCU6765597.1"/>
    <property type="molecule type" value="Genomic_DNA"/>
</dbReference>
<feature type="domain" description="RCK C-terminal" evidence="8">
    <location>
        <begin position="371"/>
        <end position="452"/>
    </location>
</feature>
<keyword evidence="10" id="KW-1185">Reference proteome</keyword>
<evidence type="ECO:0000259" key="8">
    <source>
        <dbReference type="PROSITE" id="PS51202"/>
    </source>
</evidence>
<keyword evidence="2" id="KW-0813">Transport</keyword>
<sequence>MQIIIVGCGKVGRTLAEQLQEEDTDLTLIDISADKINSISDDIDALYVIGNGASINTLMEAGIETADLLIAVTASDELNLLCCLIAQKTGHCHTIARVRNPIYSDEISFIKERLGVTMIINPELAAAQEIYRLLRFPSAIKIDTFARGRVELLKFKVLPEFGLDGMQISRFADTFRCDILICAIESRSGMAIPGGNHVIHDGDMVSILATPQNAAMFFKKIGLKTHQVKNTIIVGGGTISYYLAKALLSMKINVKIIEQNKERCEVLSDLLPNATIINGDGTSKPLLMSEGLADVESFVALTNFDEENVFLSLFAKSISDGKLVAKVNRLAFDDVIDSLEIGSVIYPKYITADHILQYVRAMRNSIGSNVETLYHILDGKAEALEFVIRENCPVLGKTLSELNLKKNLLVGCLHRNGMVRIPRGQDTIQIGDTVIIVTTNKGLCDISDILDR</sequence>
<dbReference type="PROSITE" id="PS51202">
    <property type="entry name" value="RCK_C"/>
    <property type="match status" value="2"/>
</dbReference>
<dbReference type="Pfam" id="PF02080">
    <property type="entry name" value="TrkA_C"/>
    <property type="match status" value="2"/>
</dbReference>
<dbReference type="PANTHER" id="PTHR43833:SF5">
    <property type="entry name" value="TRK SYSTEM POTASSIUM UPTAKE PROTEIN TRKA"/>
    <property type="match status" value="1"/>
</dbReference>
<accession>A0ABT2TU37</accession>